<feature type="region of interest" description="Disordered" evidence="1">
    <location>
        <begin position="54"/>
        <end position="86"/>
    </location>
</feature>
<organism evidence="3 4">
    <name type="scientific">Thermotalea metallivorans</name>
    <dbReference type="NCBI Taxonomy" id="520762"/>
    <lineage>
        <taxon>Bacteria</taxon>
        <taxon>Bacillati</taxon>
        <taxon>Bacillota</taxon>
        <taxon>Clostridia</taxon>
        <taxon>Peptostreptococcales</taxon>
        <taxon>Thermotaleaceae</taxon>
        <taxon>Thermotalea</taxon>
    </lineage>
</organism>
<evidence type="ECO:0000313" key="4">
    <source>
        <dbReference type="Proteomes" id="UP000070456"/>
    </source>
</evidence>
<dbReference type="AlphaFoldDB" id="A0A140L5C4"/>
<dbReference type="Gene3D" id="3.30.750.140">
    <property type="match status" value="1"/>
</dbReference>
<comment type="caution">
    <text evidence="3">The sequence shown here is derived from an EMBL/GenBank/DDBJ whole genome shotgun (WGS) entry which is preliminary data.</text>
</comment>
<evidence type="ECO:0000256" key="1">
    <source>
        <dbReference type="SAM" id="MobiDB-lite"/>
    </source>
</evidence>
<dbReference type="InterPro" id="IPR021136">
    <property type="entry name" value="Flagellar_hook_control-like_C"/>
</dbReference>
<evidence type="ECO:0000259" key="2">
    <source>
        <dbReference type="Pfam" id="PF02120"/>
    </source>
</evidence>
<dbReference type="EMBL" id="LOEE01000031">
    <property type="protein sequence ID" value="KXG75749.1"/>
    <property type="molecule type" value="Genomic_DNA"/>
</dbReference>
<dbReference type="RefSeq" id="WP_068556102.1">
    <property type="nucleotide sequence ID" value="NZ_LOEE01000031.1"/>
</dbReference>
<feature type="compositionally biased region" description="Basic and acidic residues" evidence="1">
    <location>
        <begin position="256"/>
        <end position="276"/>
    </location>
</feature>
<dbReference type="CDD" id="cd17470">
    <property type="entry name" value="T3SS_Flik_C"/>
    <property type="match status" value="1"/>
</dbReference>
<sequence>MSHSNIYAFSAMMQNLQPVKRTIHGTKTTAGEFDKLFEDKLQNAKPSKMNRFYEETAGHDPERDKISFNQGKKTEKNLDAKQESEDERYEKNQELMAAGEFLLFLETMESFIEQIHKLSHEDGTGIEGLPANILENMKLQLEQLLSTMKPLASTAAWLPNSIIDFRALQETLLYALEGMRNPAVQHSRPEDLQQALLKLQETLGKYMENLDVKLHQDNGKIPVANEDHQSIENVAGEEKEDYEEKSQDIPNLQNQGDERAKGRNGKDRIDSDTLHGLAKKESHYQNFRNNLAEISTQQPIPHNDVHPSEPLKAILPGTQQIKFENILEQFLGKAQVHVGEEGSEMSLHLKPDHLGKLSMKISIERGIVMAKFVAESHRVKEILESNFQALKNALNEKGLGVQELSVSVGDDPNFRYQQNSMSFRKKMGNRKISFHETGYGNLPEETVSQKSAPWNDSKIDFFA</sequence>
<feature type="region of interest" description="Disordered" evidence="1">
    <location>
        <begin position="236"/>
        <end position="276"/>
    </location>
</feature>
<proteinExistence type="predicted"/>
<keyword evidence="4" id="KW-1185">Reference proteome</keyword>
<reference evidence="3 4" key="1">
    <citation type="submission" date="2015-12" db="EMBL/GenBank/DDBJ databases">
        <title>Draft genome sequence of the thermoanaerobe Thermotalea metallivorans, an isolate from the runoff channel of the Great Artesian Basin, Australia.</title>
        <authorList>
            <person name="Patel B.K."/>
        </authorList>
    </citation>
    <scope>NUCLEOTIDE SEQUENCE [LARGE SCALE GENOMIC DNA]</scope>
    <source>
        <strain evidence="3 4">B2-1</strain>
    </source>
</reference>
<dbReference type="InterPro" id="IPR038610">
    <property type="entry name" value="FliK-like_C_sf"/>
</dbReference>
<dbReference type="STRING" id="520762.AN619_15030"/>
<feature type="domain" description="Flagellar hook-length control protein-like C-terminal" evidence="2">
    <location>
        <begin position="334"/>
        <end position="413"/>
    </location>
</feature>
<protein>
    <recommendedName>
        <fullName evidence="2">Flagellar hook-length control protein-like C-terminal domain-containing protein</fullName>
    </recommendedName>
</protein>
<evidence type="ECO:0000313" key="3">
    <source>
        <dbReference type="EMBL" id="KXG75749.1"/>
    </source>
</evidence>
<dbReference type="Proteomes" id="UP000070456">
    <property type="component" value="Unassembled WGS sequence"/>
</dbReference>
<name>A0A140L5C4_9FIRM</name>
<accession>A0A140L5C4</accession>
<gene>
    <name evidence="3" type="ORF">AN619_15030</name>
</gene>
<dbReference type="Pfam" id="PF02120">
    <property type="entry name" value="Flg_hook"/>
    <property type="match status" value="1"/>
</dbReference>